<reference evidence="3" key="1">
    <citation type="journal article" date="2017" name="Parasit. Vectors">
        <title>Sialotranscriptomics of Rhipicephalus zambeziensis reveals intricate expression profiles of secretory proteins and suggests tight temporal transcriptional regulation during blood-feeding.</title>
        <authorList>
            <person name="de Castro M.H."/>
            <person name="de Klerk D."/>
            <person name="Pienaar R."/>
            <person name="Rees D.J.G."/>
            <person name="Mans B.J."/>
        </authorList>
    </citation>
    <scope>NUCLEOTIDE SEQUENCE</scope>
    <source>
        <tissue evidence="3">Salivary glands</tissue>
    </source>
</reference>
<dbReference type="EMBL" id="GFPF01004203">
    <property type="protein sequence ID" value="MAA15349.1"/>
    <property type="molecule type" value="Transcribed_RNA"/>
</dbReference>
<protein>
    <submittedName>
        <fullName evidence="3">Lipocalin</fullName>
    </submittedName>
</protein>
<dbReference type="InterPro" id="IPR012674">
    <property type="entry name" value="Calycin"/>
</dbReference>
<keyword evidence="2" id="KW-0732">Signal</keyword>
<evidence type="ECO:0000256" key="1">
    <source>
        <dbReference type="SAM" id="MobiDB-lite"/>
    </source>
</evidence>
<proteinExistence type="predicted"/>
<feature type="chain" id="PRO_5012962914" evidence="2">
    <location>
        <begin position="25"/>
        <end position="185"/>
    </location>
</feature>
<feature type="region of interest" description="Disordered" evidence="1">
    <location>
        <begin position="166"/>
        <end position="185"/>
    </location>
</feature>
<dbReference type="AlphaFoldDB" id="A0A224YHY7"/>
<name>A0A224YHY7_9ACAR</name>
<organism evidence="3">
    <name type="scientific">Rhipicephalus zambeziensis</name>
    <dbReference type="NCBI Taxonomy" id="60191"/>
    <lineage>
        <taxon>Eukaryota</taxon>
        <taxon>Metazoa</taxon>
        <taxon>Ecdysozoa</taxon>
        <taxon>Arthropoda</taxon>
        <taxon>Chelicerata</taxon>
        <taxon>Arachnida</taxon>
        <taxon>Acari</taxon>
        <taxon>Parasitiformes</taxon>
        <taxon>Ixodida</taxon>
        <taxon>Ixodoidea</taxon>
        <taxon>Ixodidae</taxon>
        <taxon>Rhipicephalinae</taxon>
        <taxon>Rhipicephalus</taxon>
        <taxon>Rhipicephalus</taxon>
    </lineage>
</organism>
<evidence type="ECO:0000313" key="3">
    <source>
        <dbReference type="EMBL" id="MAA15349.1"/>
    </source>
</evidence>
<dbReference type="Gene3D" id="2.40.128.20">
    <property type="match status" value="1"/>
</dbReference>
<evidence type="ECO:0000256" key="2">
    <source>
        <dbReference type="SAM" id="SignalP"/>
    </source>
</evidence>
<accession>A0A224YHY7</accession>
<feature type="signal peptide" evidence="2">
    <location>
        <begin position="1"/>
        <end position="24"/>
    </location>
</feature>
<sequence length="185" mass="21090">MAAVLKVAVVALAVIAAEKKFTAADGTTVYNIRQFLEQNPVLMTMRTTYSSFNPCQWYQRESESDSGVTVSTWVYIHNTNRTTRMGDAKNWSFKGTDTMWLGDEEDGIDEKKLIYQTTDGDCGVIQYDEYFDGSVKNSYELLVTKGKIRNVPEQCKNFYLGKINGKPDSSNKPEDLQNCKYQRNR</sequence>